<organism evidence="2 3">
    <name type="scientific">Clostridium punense</name>
    <dbReference type="NCBI Taxonomy" id="1054297"/>
    <lineage>
        <taxon>Bacteria</taxon>
        <taxon>Bacillati</taxon>
        <taxon>Bacillota</taxon>
        <taxon>Clostridia</taxon>
        <taxon>Eubacteriales</taxon>
        <taxon>Clostridiaceae</taxon>
        <taxon>Clostridium</taxon>
    </lineage>
</organism>
<sequence>MNIVNENVNHSVFGTGTIIELKDNKISVQFQESFGTKVFLYPDAFESFLKVSNPIVEQEILQELKVKQQREEVLKEKQRKEQELREKMEKLNPPKKKRVKRT</sequence>
<name>A0ABS4K7B4_9CLOT</name>
<accession>A0ABS4K7B4</accession>
<protein>
    <submittedName>
        <fullName evidence="2">Uncharacterized protein</fullName>
    </submittedName>
</protein>
<dbReference type="EMBL" id="JAGGLL010000035">
    <property type="protein sequence ID" value="MBP2023684.1"/>
    <property type="molecule type" value="Genomic_DNA"/>
</dbReference>
<gene>
    <name evidence="2" type="ORF">J2Z44_003526</name>
</gene>
<evidence type="ECO:0000313" key="3">
    <source>
        <dbReference type="Proteomes" id="UP001519308"/>
    </source>
</evidence>
<evidence type="ECO:0000256" key="1">
    <source>
        <dbReference type="SAM" id="MobiDB-lite"/>
    </source>
</evidence>
<evidence type="ECO:0000313" key="2">
    <source>
        <dbReference type="EMBL" id="MBP2023684.1"/>
    </source>
</evidence>
<feature type="compositionally biased region" description="Basic and acidic residues" evidence="1">
    <location>
        <begin position="75"/>
        <end position="92"/>
    </location>
</feature>
<feature type="compositionally biased region" description="Basic residues" evidence="1">
    <location>
        <begin position="93"/>
        <end position="102"/>
    </location>
</feature>
<feature type="region of interest" description="Disordered" evidence="1">
    <location>
        <begin position="75"/>
        <end position="102"/>
    </location>
</feature>
<dbReference type="RefSeq" id="WP_021284301.1">
    <property type="nucleotide sequence ID" value="NZ_JAGGLL010000035.1"/>
</dbReference>
<dbReference type="Proteomes" id="UP001519308">
    <property type="component" value="Unassembled WGS sequence"/>
</dbReference>
<comment type="caution">
    <text evidence="2">The sequence shown here is derived from an EMBL/GenBank/DDBJ whole genome shotgun (WGS) entry which is preliminary data.</text>
</comment>
<reference evidence="2 3" key="1">
    <citation type="submission" date="2021-03" db="EMBL/GenBank/DDBJ databases">
        <title>Genomic Encyclopedia of Type Strains, Phase IV (KMG-IV): sequencing the most valuable type-strain genomes for metagenomic binning, comparative biology and taxonomic classification.</title>
        <authorList>
            <person name="Goeker M."/>
        </authorList>
    </citation>
    <scope>NUCLEOTIDE SEQUENCE [LARGE SCALE GENOMIC DNA]</scope>
    <source>
        <strain evidence="2 3">DSM 28650</strain>
    </source>
</reference>
<keyword evidence="3" id="KW-1185">Reference proteome</keyword>
<proteinExistence type="predicted"/>